<dbReference type="InterPro" id="IPR002156">
    <property type="entry name" value="RNaseH_domain"/>
</dbReference>
<dbReference type="InterPro" id="IPR000477">
    <property type="entry name" value="RT_dom"/>
</dbReference>
<keyword evidence="3" id="KW-1185">Reference proteome</keyword>
<dbReference type="Pfam" id="PF00078">
    <property type="entry name" value="RVT_1"/>
    <property type="match status" value="1"/>
</dbReference>
<dbReference type="Proteomes" id="UP001558713">
    <property type="component" value="Unassembled WGS sequence"/>
</dbReference>
<organism evidence="2 3">
    <name type="scientific">Cardamine amara subsp. amara</name>
    <dbReference type="NCBI Taxonomy" id="228776"/>
    <lineage>
        <taxon>Eukaryota</taxon>
        <taxon>Viridiplantae</taxon>
        <taxon>Streptophyta</taxon>
        <taxon>Embryophyta</taxon>
        <taxon>Tracheophyta</taxon>
        <taxon>Spermatophyta</taxon>
        <taxon>Magnoliopsida</taxon>
        <taxon>eudicotyledons</taxon>
        <taxon>Gunneridae</taxon>
        <taxon>Pentapetalae</taxon>
        <taxon>rosids</taxon>
        <taxon>malvids</taxon>
        <taxon>Brassicales</taxon>
        <taxon>Brassicaceae</taxon>
        <taxon>Cardamineae</taxon>
        <taxon>Cardamine</taxon>
    </lineage>
</organism>
<dbReference type="Gene3D" id="3.60.10.10">
    <property type="entry name" value="Endonuclease/exonuclease/phosphatase"/>
    <property type="match status" value="1"/>
</dbReference>
<dbReference type="Pfam" id="PF03372">
    <property type="entry name" value="Exo_endo_phos"/>
    <property type="match status" value="1"/>
</dbReference>
<dbReference type="InterPro" id="IPR043502">
    <property type="entry name" value="DNA/RNA_pol_sf"/>
</dbReference>
<dbReference type="InterPro" id="IPR036691">
    <property type="entry name" value="Endo/exonu/phosph_ase_sf"/>
</dbReference>
<evidence type="ECO:0000313" key="3">
    <source>
        <dbReference type="Proteomes" id="UP001558713"/>
    </source>
</evidence>
<proteinExistence type="predicted"/>
<evidence type="ECO:0000259" key="1">
    <source>
        <dbReference type="PROSITE" id="PS50878"/>
    </source>
</evidence>
<dbReference type="InterPro" id="IPR026960">
    <property type="entry name" value="RVT-Znf"/>
</dbReference>
<dbReference type="InterPro" id="IPR005135">
    <property type="entry name" value="Endo/exonuclease/phosphatase"/>
</dbReference>
<gene>
    <name evidence="2" type="ORF">V5N11_036005</name>
</gene>
<reference evidence="2 3" key="1">
    <citation type="submission" date="2024-04" db="EMBL/GenBank/DDBJ databases">
        <title>Genome assembly C_amara_ONT_v2.</title>
        <authorList>
            <person name="Yant L."/>
            <person name="Moore C."/>
            <person name="Slenker M."/>
        </authorList>
    </citation>
    <scope>NUCLEOTIDE SEQUENCE [LARGE SCALE GENOMIC DNA]</scope>
    <source>
        <tissue evidence="2">Leaf</tissue>
    </source>
</reference>
<dbReference type="Pfam" id="PF13456">
    <property type="entry name" value="RVT_3"/>
    <property type="match status" value="1"/>
</dbReference>
<dbReference type="PANTHER" id="PTHR33116:SF86">
    <property type="entry name" value="REVERSE TRANSCRIPTASE DOMAIN-CONTAINING PROTEIN"/>
    <property type="match status" value="1"/>
</dbReference>
<dbReference type="Pfam" id="PF13966">
    <property type="entry name" value="zf-RVT"/>
    <property type="match status" value="1"/>
</dbReference>
<evidence type="ECO:0000313" key="2">
    <source>
        <dbReference type="EMBL" id="KAL1191046.1"/>
    </source>
</evidence>
<accession>A0ABD0ZAN9</accession>
<dbReference type="PANTHER" id="PTHR33116">
    <property type="entry name" value="REVERSE TRANSCRIPTASE ZINC-BINDING DOMAIN-CONTAINING PROTEIN-RELATED-RELATED"/>
    <property type="match status" value="1"/>
</dbReference>
<protein>
    <submittedName>
        <fullName evidence="2">Ribonuclease H protein</fullName>
    </submittedName>
</protein>
<dbReference type="AlphaFoldDB" id="A0ABD0ZAN9"/>
<name>A0ABD0ZAN9_CARAN</name>
<feature type="domain" description="Reverse transcriptase" evidence="1">
    <location>
        <begin position="373"/>
        <end position="643"/>
    </location>
</feature>
<comment type="caution">
    <text evidence="2">The sequence shown here is derived from an EMBL/GenBank/DDBJ whole genome shotgun (WGS) entry which is preliminary data.</text>
</comment>
<dbReference type="SUPFAM" id="SSF56672">
    <property type="entry name" value="DNA/RNA polymerases"/>
    <property type="match status" value="1"/>
</dbReference>
<dbReference type="SUPFAM" id="SSF56219">
    <property type="entry name" value="DNase I-like"/>
    <property type="match status" value="1"/>
</dbReference>
<dbReference type="EMBL" id="JBANAX010000860">
    <property type="protein sequence ID" value="KAL1191046.1"/>
    <property type="molecule type" value="Genomic_DNA"/>
</dbReference>
<sequence length="1189" mass="136970">MSFVYGDHVATSRDLVWEQLTRIGSTRKASWIMIGDFNELTGNQEKRGGNLRSAASFVPFNLMIQHCGMLEFSCYGDQMSWRGRRGKQIVRCRLDRALGNEDFHELYPCSKVNYLDMIGSDHRPVLLNFLKSQSYTRRQFRFDKRWIGKDGLAETVDMGWNRTNNFRVPRFVDKIKNCRNAISWWRNNNIPTGQANIASLKIALEEAKNDDSIPQEEISKIAQKLKEAYHEEEIYWQQKSRNLWLKVGDKNTKIFHASTKQRRVRNKISGLFGSDNIWEESEKGMEDIASGYFRELFSKSNTSGIEETVQVLQPLITESMNRVLTKVITEKEVKNALFAMHPEKAPGPDGMTALFYQRFWYSIKDDLVQMVKDFFNSENFDQRLNETNIWLIPKKEKPQRMADFRPISLCNVSYKIISKNFCLRLKKFLPRLISDTQSVFVSGRLITDNILIAHEMFHGLRTIKVCREKFLAIKTDMSKAYDRIEWSFLEAVLHRLGFNSVWISWIMWSVSSVSYQVLMNGQPKGHIVPQRGIRQGDPLSPYLFILCTEVLIANIKKVEKDKKITGISIARACPPISHLLFADDSLFFCKAETEECQTVLDVIERYGRAYGQEINFNKSSVMFGNKITDQIKSQLKGLIGITKEGGINNYLGIPESLGGSKCKIFNYVRERLNERINGWSSNFLSKGGKEIMIKSVALALPSYVMSCFKIPQDLTYKLSSAISKYWWSSNGKDRGLHWLAWEKMCKPKSDGGMGFRCLEKYNDAMLAKQYWRLIQYPNSLLAQVLKGRYYRKVHPLRAKKPYSPSFGWKSIFSTKDLVQKGTRWCLGSGRDISVWKDLWIPDVNPRPANGRGREDYPNMKVEQLINPVSKVWYLPVLQYYMDLEDVSLIRRLPISKSFKEDRLIWHYTKSGKYTVKSGYELAWSMSDEVSSGPSSKALKAQAWKVKAPPKIKHMLWQIASGTLAVTSRLNHRGVKCDSICQRCGLKEETINHVFFECSSAVQTWTLSKVSSSIINFPTGSEYTNLDYLYWRIPNNIKEQSISGCFPWILWFLWKARNKKLFEGKQTLPQDILNRAITEYLAWEEAQKIPTEEEVNRELVEIIPSLIRCRIDGSLKSSDPTTGLGWVCIQGDDNVLLLGAKCYRKTLSPLHTELEALLWAVTSIISAKILCHVFETDCADLVAMVQSPEE</sequence>
<dbReference type="PROSITE" id="PS50878">
    <property type="entry name" value="RT_POL"/>
    <property type="match status" value="1"/>
</dbReference>
<dbReference type="CDD" id="cd01650">
    <property type="entry name" value="RT_nLTR_like"/>
    <property type="match status" value="1"/>
</dbReference>